<sequence length="243" mass="27476">MPGENIYDEVSVSACDRYRTNTYFKVLDQIISSINSRFSGAREILKDLSLLSPERLMNMKKDNKSIPEDSFHNISNWLKDINGNDLKREYIMFSHSLSDLVSGLETPLLLHKPDGPDDTYDTDSSDNTNTDDENNTGLANPETKITINTILHVLSNYNLMSAFPNLYLAYKALGTIPATSASAERTFSKVKLIKTRLRSTIDQNRLESLMLISCEKDIQINYNEVIDTFGLSSQVLKDALMFK</sequence>
<accession>A0AAV0WE27</accession>
<dbReference type="Pfam" id="PF05699">
    <property type="entry name" value="Dimer_Tnp_hAT"/>
    <property type="match status" value="1"/>
</dbReference>
<reference evidence="3 4" key="1">
    <citation type="submission" date="2023-01" db="EMBL/GenBank/DDBJ databases">
        <authorList>
            <person name="Whitehead M."/>
        </authorList>
    </citation>
    <scope>NUCLEOTIDE SEQUENCE [LARGE SCALE GENOMIC DNA]</scope>
</reference>
<dbReference type="AlphaFoldDB" id="A0AAV0WE27"/>
<feature type="domain" description="HAT C-terminal dimerisation" evidence="2">
    <location>
        <begin position="161"/>
        <end position="212"/>
    </location>
</feature>
<evidence type="ECO:0000313" key="4">
    <source>
        <dbReference type="Proteomes" id="UP001160148"/>
    </source>
</evidence>
<dbReference type="GO" id="GO:0046983">
    <property type="term" value="F:protein dimerization activity"/>
    <property type="evidence" value="ECO:0007669"/>
    <property type="project" value="InterPro"/>
</dbReference>
<dbReference type="InterPro" id="IPR052958">
    <property type="entry name" value="IFN-induced_PKR_regulator"/>
</dbReference>
<comment type="caution">
    <text evidence="3">The sequence shown here is derived from an EMBL/GenBank/DDBJ whole genome shotgun (WGS) entry which is preliminary data.</text>
</comment>
<dbReference type="InterPro" id="IPR008906">
    <property type="entry name" value="HATC_C_dom"/>
</dbReference>
<dbReference type="EMBL" id="CARXXK010000002">
    <property type="protein sequence ID" value="CAI6354063.1"/>
    <property type="molecule type" value="Genomic_DNA"/>
</dbReference>
<feature type="region of interest" description="Disordered" evidence="1">
    <location>
        <begin position="112"/>
        <end position="140"/>
    </location>
</feature>
<dbReference type="PANTHER" id="PTHR46289">
    <property type="entry name" value="52 KDA REPRESSOR OF THE INHIBITOR OF THE PROTEIN KINASE-LIKE PROTEIN-RELATED"/>
    <property type="match status" value="1"/>
</dbReference>
<gene>
    <name evidence="3" type="ORF">MEUPH1_LOCUS10109</name>
</gene>
<dbReference type="InterPro" id="IPR012337">
    <property type="entry name" value="RNaseH-like_sf"/>
</dbReference>
<organism evidence="3 4">
    <name type="scientific">Macrosiphum euphorbiae</name>
    <name type="common">potato aphid</name>
    <dbReference type="NCBI Taxonomy" id="13131"/>
    <lineage>
        <taxon>Eukaryota</taxon>
        <taxon>Metazoa</taxon>
        <taxon>Ecdysozoa</taxon>
        <taxon>Arthropoda</taxon>
        <taxon>Hexapoda</taxon>
        <taxon>Insecta</taxon>
        <taxon>Pterygota</taxon>
        <taxon>Neoptera</taxon>
        <taxon>Paraneoptera</taxon>
        <taxon>Hemiptera</taxon>
        <taxon>Sternorrhyncha</taxon>
        <taxon>Aphidomorpha</taxon>
        <taxon>Aphidoidea</taxon>
        <taxon>Aphididae</taxon>
        <taxon>Macrosiphini</taxon>
        <taxon>Macrosiphum</taxon>
    </lineage>
</organism>
<protein>
    <recommendedName>
        <fullName evidence="2">HAT C-terminal dimerisation domain-containing protein</fullName>
    </recommendedName>
</protein>
<proteinExistence type="predicted"/>
<name>A0AAV0WE27_9HEMI</name>
<evidence type="ECO:0000256" key="1">
    <source>
        <dbReference type="SAM" id="MobiDB-lite"/>
    </source>
</evidence>
<dbReference type="Proteomes" id="UP001160148">
    <property type="component" value="Unassembled WGS sequence"/>
</dbReference>
<dbReference type="SUPFAM" id="SSF53098">
    <property type="entry name" value="Ribonuclease H-like"/>
    <property type="match status" value="1"/>
</dbReference>
<evidence type="ECO:0000259" key="2">
    <source>
        <dbReference type="Pfam" id="PF05699"/>
    </source>
</evidence>
<dbReference type="PANTHER" id="PTHR46289:SF19">
    <property type="entry name" value="ZINC FINGER MYM-TYPE CONTAINING 1"/>
    <property type="match status" value="1"/>
</dbReference>
<feature type="compositionally biased region" description="Acidic residues" evidence="1">
    <location>
        <begin position="116"/>
        <end position="134"/>
    </location>
</feature>
<keyword evidence="4" id="KW-1185">Reference proteome</keyword>
<evidence type="ECO:0000313" key="3">
    <source>
        <dbReference type="EMBL" id="CAI6354063.1"/>
    </source>
</evidence>